<dbReference type="SUPFAM" id="SSF55486">
    <property type="entry name" value="Metalloproteases ('zincins'), catalytic domain"/>
    <property type="match status" value="1"/>
</dbReference>
<dbReference type="GO" id="GO:0008237">
    <property type="term" value="F:metallopeptidase activity"/>
    <property type="evidence" value="ECO:0007669"/>
    <property type="project" value="InterPro"/>
</dbReference>
<keyword evidence="2" id="KW-1185">Reference proteome</keyword>
<comment type="caution">
    <text evidence="1">The sequence shown here is derived from an EMBL/GenBank/DDBJ whole genome shotgun (WGS) entry which is preliminary data.</text>
</comment>
<evidence type="ECO:0008006" key="3">
    <source>
        <dbReference type="Google" id="ProtNLM"/>
    </source>
</evidence>
<dbReference type="Proteomes" id="UP000297975">
    <property type="component" value="Unassembled WGS sequence"/>
</dbReference>
<organism evidence="1 2">
    <name type="scientific">Filobacillus milosensis</name>
    <dbReference type="NCBI Taxonomy" id="94137"/>
    <lineage>
        <taxon>Bacteria</taxon>
        <taxon>Bacillati</taxon>
        <taxon>Bacillota</taxon>
        <taxon>Bacilli</taxon>
        <taxon>Bacillales</taxon>
        <taxon>Bacillaceae</taxon>
        <taxon>Filobacillus</taxon>
    </lineage>
</organism>
<dbReference type="InterPro" id="IPR024079">
    <property type="entry name" value="MetalloPept_cat_dom_sf"/>
</dbReference>
<protein>
    <recommendedName>
        <fullName evidence="3">Matrixin family metalloprotease</fullName>
    </recommendedName>
</protein>
<accession>A0A4Y8IG76</accession>
<dbReference type="Gene3D" id="3.40.390.10">
    <property type="entry name" value="Collagenase (Catalytic Domain)"/>
    <property type="match status" value="1"/>
</dbReference>
<sequence>MKTVMKYFVPFLLLVTMILFTFNISSFAHGSKYCNGGSETMGWKVYCSNYTDGHAGTSSITYKYSTDLEDKYKNYSQTAAGRWNMTGVVDISYSSSSPNIIKQYNDPNTSSVASVYTSSTNNNHKEVWTMYYNEYHMNNYEFTERNGIATHEMGHTIGLVDLENYMNIDKIMFGSDGVQVKYPQFEDIEGAKEAVK</sequence>
<dbReference type="AlphaFoldDB" id="A0A4Y8IG76"/>
<reference evidence="1 2" key="1">
    <citation type="submission" date="2019-03" db="EMBL/GenBank/DDBJ databases">
        <authorList>
            <person name="He R.-H."/>
        </authorList>
    </citation>
    <scope>NUCLEOTIDE SEQUENCE [LARGE SCALE GENOMIC DNA]</scope>
    <source>
        <strain evidence="2">SH 714</strain>
    </source>
</reference>
<evidence type="ECO:0000313" key="2">
    <source>
        <dbReference type="Proteomes" id="UP000297975"/>
    </source>
</evidence>
<dbReference type="EMBL" id="SOPW01000019">
    <property type="protein sequence ID" value="TFB14094.1"/>
    <property type="molecule type" value="Genomic_DNA"/>
</dbReference>
<dbReference type="OrthoDB" id="2942003at2"/>
<gene>
    <name evidence="1" type="ORF">E3U55_14345</name>
</gene>
<proteinExistence type="predicted"/>
<dbReference type="RefSeq" id="WP_134341169.1">
    <property type="nucleotide sequence ID" value="NZ_SOPW01000019.1"/>
</dbReference>
<evidence type="ECO:0000313" key="1">
    <source>
        <dbReference type="EMBL" id="TFB14094.1"/>
    </source>
</evidence>
<name>A0A4Y8IG76_9BACI</name>